<name>A0ABS6W3Q6_9FLAO</name>
<dbReference type="InterPro" id="IPR006231">
    <property type="entry name" value="MQO"/>
</dbReference>
<gene>
    <name evidence="9 11" type="primary">mqo</name>
    <name evidence="11" type="ORF">KW502_11895</name>
</gene>
<comment type="pathway">
    <text evidence="3 9">Carbohydrate metabolism; tricarboxylic acid cycle; oxaloacetate from (S)-malate (quinone route): step 1/1.</text>
</comment>
<evidence type="ECO:0000256" key="9">
    <source>
        <dbReference type="HAMAP-Rule" id="MF_00212"/>
    </source>
</evidence>
<evidence type="ECO:0000256" key="6">
    <source>
        <dbReference type="ARBA" id="ARBA00022630"/>
    </source>
</evidence>
<keyword evidence="5 9" id="KW-0816">Tricarboxylic acid cycle</keyword>
<evidence type="ECO:0000256" key="8">
    <source>
        <dbReference type="ARBA" id="ARBA00023002"/>
    </source>
</evidence>
<feature type="transmembrane region" description="Helical" evidence="10">
    <location>
        <begin position="12"/>
        <end position="31"/>
    </location>
</feature>
<dbReference type="PANTHER" id="PTHR43104:SF2">
    <property type="entry name" value="L-2-HYDROXYGLUTARATE DEHYDROGENASE, MITOCHONDRIAL"/>
    <property type="match status" value="1"/>
</dbReference>
<protein>
    <recommendedName>
        <fullName evidence="9">Probable malate:quinone oxidoreductase</fullName>
        <ecNumber evidence="9">1.1.5.4</ecNumber>
    </recommendedName>
    <alternativeName>
        <fullName evidence="9">MQO</fullName>
    </alternativeName>
    <alternativeName>
        <fullName evidence="9">Malate dehydrogenase [quinone]</fullName>
    </alternativeName>
</protein>
<evidence type="ECO:0000313" key="12">
    <source>
        <dbReference type="Proteomes" id="UP000719267"/>
    </source>
</evidence>
<dbReference type="GO" id="GO:0008924">
    <property type="term" value="F:L-malate dehydrogenase (quinone) activity"/>
    <property type="evidence" value="ECO:0007669"/>
    <property type="project" value="UniProtKB-EC"/>
</dbReference>
<evidence type="ECO:0000256" key="4">
    <source>
        <dbReference type="ARBA" id="ARBA00006389"/>
    </source>
</evidence>
<dbReference type="Proteomes" id="UP000719267">
    <property type="component" value="Unassembled WGS sequence"/>
</dbReference>
<evidence type="ECO:0000313" key="11">
    <source>
        <dbReference type="EMBL" id="MBW2962498.1"/>
    </source>
</evidence>
<keyword evidence="10" id="KW-0472">Membrane</keyword>
<comment type="caution">
    <text evidence="11">The sequence shown here is derived from an EMBL/GenBank/DDBJ whole genome shotgun (WGS) entry which is preliminary data.</text>
</comment>
<keyword evidence="10" id="KW-1133">Transmembrane helix</keyword>
<keyword evidence="7 9" id="KW-0274">FAD</keyword>
<evidence type="ECO:0000256" key="5">
    <source>
        <dbReference type="ARBA" id="ARBA00022532"/>
    </source>
</evidence>
<sequence length="497" mass="56709">MTSQQHPEKYDLICVGGGIMSATLSLMLKLIDPSLKIGIFERLDKVAQESSEAWNNSGTGHSAFCELNYTPENKNGAIDISKAIQIFDQFEKSKQFWAYLIEENLLKKQKDFIHKTPHHSWVTGKENVEFLKKRYQAMSKEFAFQEMEFSEDNSTLENWFPLIMKNREQQKEPMAATQMKLGTEVNFGNITEQFFTILEEKFDTPVHRNHEVLDIDPDHQDWLVEIKDTEKNIKKYYDADHVFIGAGGGALPLLQKVEIEEKKGYGGFPVSGQWLVCKNPEVIKQHHAKVYSKAGPDTPPMSTPHLDTRFINGKQELMFGPFAGFNTKFLKEGSYTDLIKSIKLDNIPSMLGAFWHNLPLTEYLITQVSKSHEDRMDDLRTFVKDAKSEDWKLKVAGQRVQIIKKDEKQGGTLEFGTDVVHDKGGSITALLGASPGASTAVHIMIDVIKLAFPELLEDEEKVKTLSKMIPFWNKDITKNQQEFKEVQTHCMKILKVD</sequence>
<evidence type="ECO:0000256" key="1">
    <source>
        <dbReference type="ARBA" id="ARBA00001139"/>
    </source>
</evidence>
<dbReference type="EMBL" id="JAHWDF010000013">
    <property type="protein sequence ID" value="MBW2962498.1"/>
    <property type="molecule type" value="Genomic_DNA"/>
</dbReference>
<reference evidence="11 12" key="1">
    <citation type="submission" date="2021-07" db="EMBL/GenBank/DDBJ databases">
        <title>Mesonia aestuariivivens sp. nov., isolated from a tidal flat.</title>
        <authorList>
            <person name="Kim Y.-O."/>
            <person name="Yoon J.-H."/>
        </authorList>
    </citation>
    <scope>NUCLEOTIDE SEQUENCE [LARGE SCALE GENOMIC DNA]</scope>
    <source>
        <strain evidence="11 12">JHPTF-M18</strain>
    </source>
</reference>
<dbReference type="RefSeq" id="WP_219040781.1">
    <property type="nucleotide sequence ID" value="NZ_JAHWDF010000013.1"/>
</dbReference>
<dbReference type="EC" id="1.1.5.4" evidence="9"/>
<evidence type="ECO:0000256" key="2">
    <source>
        <dbReference type="ARBA" id="ARBA00001974"/>
    </source>
</evidence>
<dbReference type="NCBIfam" id="NF003606">
    <property type="entry name" value="PRK05257.2-1"/>
    <property type="match status" value="1"/>
</dbReference>
<dbReference type="Pfam" id="PF06039">
    <property type="entry name" value="Mqo"/>
    <property type="match status" value="1"/>
</dbReference>
<dbReference type="HAMAP" id="MF_00212">
    <property type="entry name" value="MQO"/>
    <property type="match status" value="1"/>
</dbReference>
<dbReference type="NCBIfam" id="NF009875">
    <property type="entry name" value="PRK13339.1"/>
    <property type="match status" value="1"/>
</dbReference>
<dbReference type="NCBIfam" id="TIGR01320">
    <property type="entry name" value="mal_quin_oxido"/>
    <property type="match status" value="1"/>
</dbReference>
<comment type="cofactor">
    <cofactor evidence="2 9">
        <name>FAD</name>
        <dbReference type="ChEBI" id="CHEBI:57692"/>
    </cofactor>
</comment>
<evidence type="ECO:0000256" key="10">
    <source>
        <dbReference type="SAM" id="Phobius"/>
    </source>
</evidence>
<keyword evidence="12" id="KW-1185">Reference proteome</keyword>
<evidence type="ECO:0000256" key="3">
    <source>
        <dbReference type="ARBA" id="ARBA00005012"/>
    </source>
</evidence>
<keyword evidence="8 9" id="KW-0560">Oxidoreductase</keyword>
<comment type="similarity">
    <text evidence="4 9">Belongs to the MQO family.</text>
</comment>
<keyword evidence="6 9" id="KW-0285">Flavoprotein</keyword>
<evidence type="ECO:0000256" key="7">
    <source>
        <dbReference type="ARBA" id="ARBA00022827"/>
    </source>
</evidence>
<dbReference type="NCBIfam" id="NF003611">
    <property type="entry name" value="PRK05257.3-2"/>
    <property type="match status" value="1"/>
</dbReference>
<accession>A0ABS6W3Q6</accession>
<dbReference type="PANTHER" id="PTHR43104">
    <property type="entry name" value="L-2-HYDROXYGLUTARATE DEHYDROGENASE, MITOCHONDRIAL"/>
    <property type="match status" value="1"/>
</dbReference>
<proteinExistence type="inferred from homology"/>
<comment type="catalytic activity">
    <reaction evidence="1 9">
        <text>(S)-malate + a quinone = a quinol + oxaloacetate</text>
        <dbReference type="Rhea" id="RHEA:46012"/>
        <dbReference type="ChEBI" id="CHEBI:15589"/>
        <dbReference type="ChEBI" id="CHEBI:16452"/>
        <dbReference type="ChEBI" id="CHEBI:24646"/>
        <dbReference type="ChEBI" id="CHEBI:132124"/>
        <dbReference type="EC" id="1.1.5.4"/>
    </reaction>
</comment>
<organism evidence="11 12">
    <name type="scientific">Mesonia aestuariivivens</name>
    <dbReference type="NCBI Taxonomy" id="2796128"/>
    <lineage>
        <taxon>Bacteria</taxon>
        <taxon>Pseudomonadati</taxon>
        <taxon>Bacteroidota</taxon>
        <taxon>Flavobacteriia</taxon>
        <taxon>Flavobacteriales</taxon>
        <taxon>Flavobacteriaceae</taxon>
        <taxon>Mesonia</taxon>
    </lineage>
</organism>
<keyword evidence="10" id="KW-0812">Transmembrane</keyword>